<sequence length="132" mass="16547">MTKEMKYQYFWKRANLKYNEVEDRLDKINTFKDCLKLVNDFMEQDYLINSYIEALTTHRIEELDIRECEKQYLLNKIEWFRYGYLKDIGKGKYNIFKLPKSLWEYQHIKFYNYGVPEEKQREDLIRLYFKAY</sequence>
<name>B1V1E9_CLOPF</name>
<proteinExistence type="predicted"/>
<organism evidence="1 2">
    <name type="scientific">Clostridium perfringens D str. JGS1721</name>
    <dbReference type="NCBI Taxonomy" id="488537"/>
    <lineage>
        <taxon>Bacteria</taxon>
        <taxon>Bacillati</taxon>
        <taxon>Bacillota</taxon>
        <taxon>Clostridia</taxon>
        <taxon>Eubacteriales</taxon>
        <taxon>Clostridiaceae</taxon>
        <taxon>Clostridium</taxon>
    </lineage>
</organism>
<evidence type="ECO:0000313" key="2">
    <source>
        <dbReference type="Proteomes" id="UP000003188"/>
    </source>
</evidence>
<accession>B1V1E9</accession>
<dbReference type="AlphaFoldDB" id="B1V1E9"/>
<dbReference type="Proteomes" id="UP000003188">
    <property type="component" value="Unassembled WGS sequence"/>
</dbReference>
<dbReference type="RefSeq" id="WP_004460102.1">
    <property type="nucleotide sequence ID" value="NZ_ABOO01000010.1"/>
</dbReference>
<protein>
    <submittedName>
        <fullName evidence="1">Uncharacterized protein</fullName>
    </submittedName>
</protein>
<reference evidence="1 2" key="1">
    <citation type="submission" date="2008-03" db="EMBL/GenBank/DDBJ databases">
        <authorList>
            <person name="Paulsen I."/>
            <person name="Sebastian Y."/>
        </authorList>
    </citation>
    <scope>NUCLEOTIDE SEQUENCE [LARGE SCALE GENOMIC DNA]</scope>
    <source>
        <strain evidence="2">D str. JGS1721</strain>
    </source>
</reference>
<comment type="caution">
    <text evidence="1">The sequence shown here is derived from an EMBL/GenBank/DDBJ whole genome shotgun (WGS) entry which is preliminary data.</text>
</comment>
<evidence type="ECO:0000313" key="1">
    <source>
        <dbReference type="EMBL" id="EDT72279.1"/>
    </source>
</evidence>
<dbReference type="EMBL" id="ABOO01000010">
    <property type="protein sequence ID" value="EDT72279.1"/>
    <property type="molecule type" value="Genomic_DNA"/>
</dbReference>
<gene>
    <name evidence="1" type="ORF">CJD_1846</name>
</gene>